<dbReference type="PANTHER" id="PTHR13050">
    <property type="entry name" value="USE1-LIKE PROTEIN"/>
    <property type="match status" value="1"/>
</dbReference>
<protein>
    <submittedName>
        <fullName evidence="11">Protein transport protein use1</fullName>
    </submittedName>
</protein>
<dbReference type="Proteomes" id="UP000324585">
    <property type="component" value="Unassembled WGS sequence"/>
</dbReference>
<keyword evidence="7" id="KW-0653">Protein transport</keyword>
<evidence type="ECO:0000256" key="10">
    <source>
        <dbReference type="SAM" id="Phobius"/>
    </source>
</evidence>
<comment type="subcellular location">
    <subcellularLocation>
        <location evidence="1">Endoplasmic reticulum membrane</location>
        <topology evidence="1">Single-pass type IV membrane protein</topology>
    </subcellularLocation>
</comment>
<evidence type="ECO:0000256" key="3">
    <source>
        <dbReference type="ARBA" id="ARBA00022448"/>
    </source>
</evidence>
<sequence length="269" mass="30259">MRSDSLGVQPRTPPDAVLFAELEWRRALLEFERIYVTRQWVGSGSTQSEALRDQLRAHAETMRACCEYMASRAQRVSGPWPGLDNFGAAGDRSAHEVVRGYEIKTGDIMELASRLDAASSQLQAAGKGADSFDMPRAQLMGGASLRRRRSAHDAAADTATSDIRPARHVKDRKMNPEQEQLTEELLEMVGRLKENFVGINTQLNRDNELLDETNLVLERNLGKVKASQGSLDAFSRTSRWRTLQIYLAVLVAVLVWVFVLFFIYVTRFL</sequence>
<dbReference type="SUPFAM" id="SSF58038">
    <property type="entry name" value="SNARE fusion complex"/>
    <property type="match status" value="1"/>
</dbReference>
<accession>A0A5J4YQ51</accession>
<dbReference type="GO" id="GO:0005789">
    <property type="term" value="C:endoplasmic reticulum membrane"/>
    <property type="evidence" value="ECO:0007669"/>
    <property type="project" value="UniProtKB-SubCell"/>
</dbReference>
<evidence type="ECO:0000256" key="4">
    <source>
        <dbReference type="ARBA" id="ARBA00022692"/>
    </source>
</evidence>
<comment type="caution">
    <text evidence="11">The sequence shown here is derived from an EMBL/GenBank/DDBJ whole genome shotgun (WGS) entry which is preliminary data.</text>
</comment>
<dbReference type="EMBL" id="VRMN01000007">
    <property type="protein sequence ID" value="KAA8493345.1"/>
    <property type="molecule type" value="Genomic_DNA"/>
</dbReference>
<dbReference type="Pfam" id="PF09753">
    <property type="entry name" value="Use1"/>
    <property type="match status" value="1"/>
</dbReference>
<dbReference type="PANTHER" id="PTHR13050:SF7">
    <property type="entry name" value="VESICLE TRANSPORT PROTEIN USE1"/>
    <property type="match status" value="1"/>
</dbReference>
<evidence type="ECO:0000256" key="1">
    <source>
        <dbReference type="ARBA" id="ARBA00004163"/>
    </source>
</evidence>
<evidence type="ECO:0000313" key="11">
    <source>
        <dbReference type="EMBL" id="KAA8493345.1"/>
    </source>
</evidence>
<comment type="similarity">
    <text evidence="2">Belongs to the USE1 family.</text>
</comment>
<keyword evidence="9 10" id="KW-0472">Membrane</keyword>
<dbReference type="AlphaFoldDB" id="A0A5J4YQ51"/>
<evidence type="ECO:0000256" key="5">
    <source>
        <dbReference type="ARBA" id="ARBA00022824"/>
    </source>
</evidence>
<dbReference type="GO" id="GO:0031201">
    <property type="term" value="C:SNARE complex"/>
    <property type="evidence" value="ECO:0007669"/>
    <property type="project" value="TreeGrafter"/>
</dbReference>
<evidence type="ECO:0000313" key="12">
    <source>
        <dbReference type="Proteomes" id="UP000324585"/>
    </source>
</evidence>
<keyword evidence="3" id="KW-0813">Transport</keyword>
<keyword evidence="12" id="KW-1185">Reference proteome</keyword>
<dbReference type="InterPro" id="IPR019150">
    <property type="entry name" value="Vesicle_transport_protein_Use1"/>
</dbReference>
<dbReference type="GO" id="GO:0005484">
    <property type="term" value="F:SNAP receptor activity"/>
    <property type="evidence" value="ECO:0007669"/>
    <property type="project" value="TreeGrafter"/>
</dbReference>
<evidence type="ECO:0000256" key="8">
    <source>
        <dbReference type="ARBA" id="ARBA00022989"/>
    </source>
</evidence>
<keyword evidence="6" id="KW-0931">ER-Golgi transport</keyword>
<keyword evidence="8 10" id="KW-1133">Transmembrane helix</keyword>
<keyword evidence="5" id="KW-0256">Endoplasmic reticulum</keyword>
<keyword evidence="4 10" id="KW-0812">Transmembrane</keyword>
<evidence type="ECO:0000256" key="6">
    <source>
        <dbReference type="ARBA" id="ARBA00022892"/>
    </source>
</evidence>
<evidence type="ECO:0000256" key="2">
    <source>
        <dbReference type="ARBA" id="ARBA00007891"/>
    </source>
</evidence>
<proteinExistence type="inferred from homology"/>
<name>A0A5J4YQ51_PORPP</name>
<evidence type="ECO:0000256" key="9">
    <source>
        <dbReference type="ARBA" id="ARBA00023136"/>
    </source>
</evidence>
<gene>
    <name evidence="11" type="ORF">FVE85_8790</name>
</gene>
<dbReference type="GO" id="GO:0015031">
    <property type="term" value="P:protein transport"/>
    <property type="evidence" value="ECO:0007669"/>
    <property type="project" value="UniProtKB-KW"/>
</dbReference>
<organism evidence="11 12">
    <name type="scientific">Porphyridium purpureum</name>
    <name type="common">Red alga</name>
    <name type="synonym">Porphyridium cruentum</name>
    <dbReference type="NCBI Taxonomy" id="35688"/>
    <lineage>
        <taxon>Eukaryota</taxon>
        <taxon>Rhodophyta</taxon>
        <taxon>Bangiophyceae</taxon>
        <taxon>Porphyridiales</taxon>
        <taxon>Porphyridiaceae</taxon>
        <taxon>Porphyridium</taxon>
    </lineage>
</organism>
<reference evidence="12" key="1">
    <citation type="journal article" date="2019" name="Nat. Commun.">
        <title>Expansion of phycobilisome linker gene families in mesophilic red algae.</title>
        <authorList>
            <person name="Lee J."/>
            <person name="Kim D."/>
            <person name="Bhattacharya D."/>
            <person name="Yoon H.S."/>
        </authorList>
    </citation>
    <scope>NUCLEOTIDE SEQUENCE [LARGE SCALE GENOMIC DNA]</scope>
    <source>
        <strain evidence="12">CCMP 1328</strain>
    </source>
</reference>
<dbReference type="GO" id="GO:0006890">
    <property type="term" value="P:retrograde vesicle-mediated transport, Golgi to endoplasmic reticulum"/>
    <property type="evidence" value="ECO:0007669"/>
    <property type="project" value="TreeGrafter"/>
</dbReference>
<feature type="transmembrane region" description="Helical" evidence="10">
    <location>
        <begin position="245"/>
        <end position="265"/>
    </location>
</feature>
<evidence type="ECO:0000256" key="7">
    <source>
        <dbReference type="ARBA" id="ARBA00022927"/>
    </source>
</evidence>